<evidence type="ECO:0000313" key="2">
    <source>
        <dbReference type="Proteomes" id="UP000305517"/>
    </source>
</evidence>
<dbReference type="AlphaFoldDB" id="A0A5R8WMI5"/>
<keyword evidence="2" id="KW-1185">Reference proteome</keyword>
<comment type="caution">
    <text evidence="1">The sequence shown here is derived from an EMBL/GenBank/DDBJ whole genome shotgun (WGS) entry which is preliminary data.</text>
</comment>
<accession>A0A5R8WMI5</accession>
<evidence type="ECO:0000313" key="1">
    <source>
        <dbReference type="EMBL" id="TLM90107.1"/>
    </source>
</evidence>
<name>A0A5R8WMI5_9BACT</name>
<reference evidence="1 2" key="1">
    <citation type="submission" date="2019-05" db="EMBL/GenBank/DDBJ databases">
        <title>Hymenobacter edaphi sp. nov., isolated from abandoned arsenic-contaminated farmland soil.</title>
        <authorList>
            <person name="Nie L."/>
        </authorList>
    </citation>
    <scope>NUCLEOTIDE SEQUENCE [LARGE SCALE GENOMIC DNA]</scope>
    <source>
        <strain evidence="1 2">1-3-3-8</strain>
    </source>
</reference>
<protein>
    <submittedName>
        <fullName evidence="1">Uncharacterized protein</fullName>
    </submittedName>
</protein>
<dbReference type="RefSeq" id="WP_138080106.1">
    <property type="nucleotide sequence ID" value="NZ_VAJM01000010.1"/>
</dbReference>
<sequence>MFSIEELRRDTTSMRYNGLNNFHVGVLDDARAVVDGPDTLLIERRFPREKLLLAKQTASLAADGRRLIYQYR</sequence>
<gene>
    <name evidence="1" type="ORF">FDY95_19010</name>
</gene>
<proteinExistence type="predicted"/>
<dbReference type="EMBL" id="VAJM01000010">
    <property type="protein sequence ID" value="TLM90107.1"/>
    <property type="molecule type" value="Genomic_DNA"/>
</dbReference>
<dbReference type="Proteomes" id="UP000305517">
    <property type="component" value="Unassembled WGS sequence"/>
</dbReference>
<organism evidence="1 2">
    <name type="scientific">Hymenobacter jeollabukensis</name>
    <dbReference type="NCBI Taxonomy" id="2025313"/>
    <lineage>
        <taxon>Bacteria</taxon>
        <taxon>Pseudomonadati</taxon>
        <taxon>Bacteroidota</taxon>
        <taxon>Cytophagia</taxon>
        <taxon>Cytophagales</taxon>
        <taxon>Hymenobacteraceae</taxon>
        <taxon>Hymenobacter</taxon>
    </lineage>
</organism>